<name>A0ABT3QYZ2_9HYPH</name>
<dbReference type="PANTHER" id="PTHR33337">
    <property type="entry name" value="GFA DOMAIN-CONTAINING PROTEIN"/>
    <property type="match status" value="1"/>
</dbReference>
<dbReference type="InterPro" id="IPR006913">
    <property type="entry name" value="CENP-V/GFA"/>
</dbReference>
<reference evidence="6 7" key="1">
    <citation type="journal article" date="2016" name="Int. J. Syst. Evol. Microbiol.">
        <title>Labrenzia salina sp. nov., isolated from the rhizosphere of the halophyte Arthrocnemum macrostachyum.</title>
        <authorList>
            <person name="Camacho M."/>
            <person name="Redondo-Gomez S."/>
            <person name="Rodriguez-Llorente I."/>
            <person name="Rohde M."/>
            <person name="Sproer C."/>
            <person name="Schumann P."/>
            <person name="Klenk H.P."/>
            <person name="Montero-Calasanz M.D.C."/>
        </authorList>
    </citation>
    <scope>NUCLEOTIDE SEQUENCE [LARGE SCALE GENOMIC DNA]</scope>
    <source>
        <strain evidence="6 7">DSM 29163</strain>
    </source>
</reference>
<evidence type="ECO:0000313" key="6">
    <source>
        <dbReference type="EMBL" id="MCX2722173.1"/>
    </source>
</evidence>
<evidence type="ECO:0000313" key="7">
    <source>
        <dbReference type="Proteomes" id="UP001300261"/>
    </source>
</evidence>
<dbReference type="PROSITE" id="PS51891">
    <property type="entry name" value="CENP_V_GFA"/>
    <property type="match status" value="1"/>
</dbReference>
<dbReference type="SUPFAM" id="SSF51316">
    <property type="entry name" value="Mss4-like"/>
    <property type="match status" value="1"/>
</dbReference>
<gene>
    <name evidence="6" type="ORF">ON753_07100</name>
</gene>
<evidence type="ECO:0000256" key="1">
    <source>
        <dbReference type="ARBA" id="ARBA00005495"/>
    </source>
</evidence>
<dbReference type="PROSITE" id="PS51257">
    <property type="entry name" value="PROKAR_LIPOPROTEIN"/>
    <property type="match status" value="1"/>
</dbReference>
<feature type="domain" description="CENP-V/GFA" evidence="5">
    <location>
        <begin position="8"/>
        <end position="108"/>
    </location>
</feature>
<dbReference type="Pfam" id="PF04828">
    <property type="entry name" value="GFA"/>
    <property type="match status" value="1"/>
</dbReference>
<keyword evidence="3" id="KW-0862">Zinc</keyword>
<keyword evidence="4" id="KW-0456">Lyase</keyword>
<evidence type="ECO:0000256" key="3">
    <source>
        <dbReference type="ARBA" id="ARBA00022833"/>
    </source>
</evidence>
<evidence type="ECO:0000256" key="2">
    <source>
        <dbReference type="ARBA" id="ARBA00022723"/>
    </source>
</evidence>
<dbReference type="RefSeq" id="WP_265961870.1">
    <property type="nucleotide sequence ID" value="NZ_JAPEVI010000003.1"/>
</dbReference>
<sequence>MGRQDFPVKGTCRCGRTSFEISAPPLATAACHCRGCQQMSSSAYSLSAIMPAPAFRVSEGTPEKGGLQGPRADHFFCPHCKTWMFTRIPGYDDIVNVRSTLLEDLGWSEPFIETMTAEKLPWAQTPAKHSFEGFPELDVLPKLIEEFARTRHA</sequence>
<dbReference type="PANTHER" id="PTHR33337:SF40">
    <property type="entry name" value="CENP-V_GFA DOMAIN-CONTAINING PROTEIN-RELATED"/>
    <property type="match status" value="1"/>
</dbReference>
<evidence type="ECO:0000259" key="5">
    <source>
        <dbReference type="PROSITE" id="PS51891"/>
    </source>
</evidence>
<comment type="similarity">
    <text evidence="1">Belongs to the Gfa family.</text>
</comment>
<comment type="caution">
    <text evidence="6">The sequence shown here is derived from an EMBL/GenBank/DDBJ whole genome shotgun (WGS) entry which is preliminary data.</text>
</comment>
<dbReference type="Proteomes" id="UP001300261">
    <property type="component" value="Unassembled WGS sequence"/>
</dbReference>
<proteinExistence type="inferred from homology"/>
<accession>A0ABT3QYZ2</accession>
<keyword evidence="7" id="KW-1185">Reference proteome</keyword>
<protein>
    <submittedName>
        <fullName evidence="6">GFA family protein</fullName>
    </submittedName>
</protein>
<evidence type="ECO:0000256" key="4">
    <source>
        <dbReference type="ARBA" id="ARBA00023239"/>
    </source>
</evidence>
<dbReference type="EMBL" id="JAPEVI010000003">
    <property type="protein sequence ID" value="MCX2722173.1"/>
    <property type="molecule type" value="Genomic_DNA"/>
</dbReference>
<dbReference type="Gene3D" id="3.90.1590.10">
    <property type="entry name" value="glutathione-dependent formaldehyde- activating enzyme (gfa)"/>
    <property type="match status" value="1"/>
</dbReference>
<keyword evidence="2" id="KW-0479">Metal-binding</keyword>
<organism evidence="6 7">
    <name type="scientific">Roseibium salinum</name>
    <dbReference type="NCBI Taxonomy" id="1604349"/>
    <lineage>
        <taxon>Bacteria</taxon>
        <taxon>Pseudomonadati</taxon>
        <taxon>Pseudomonadota</taxon>
        <taxon>Alphaproteobacteria</taxon>
        <taxon>Hyphomicrobiales</taxon>
        <taxon>Stappiaceae</taxon>
        <taxon>Roseibium</taxon>
    </lineage>
</organism>
<dbReference type="InterPro" id="IPR011057">
    <property type="entry name" value="Mss4-like_sf"/>
</dbReference>